<reference evidence="1 2" key="1">
    <citation type="journal article" date="2017" name="Genome Biol. Evol.">
        <title>Phytophthora megakarya and P. palmivora, closely related causal agents of cacao black pod rot, underwent increases in genome sizes and gene numbers by different mechanisms.</title>
        <authorList>
            <person name="Ali S.S."/>
            <person name="Shao J."/>
            <person name="Lary D.J."/>
            <person name="Kronmiller B."/>
            <person name="Shen D."/>
            <person name="Strem M.D."/>
            <person name="Amoako-Attah I."/>
            <person name="Akrofi A.Y."/>
            <person name="Begoude B.A."/>
            <person name="Ten Hoopen G.M."/>
            <person name="Coulibaly K."/>
            <person name="Kebe B.I."/>
            <person name="Melnick R.L."/>
            <person name="Guiltinan M.J."/>
            <person name="Tyler B.M."/>
            <person name="Meinhardt L.W."/>
            <person name="Bailey B.A."/>
        </authorList>
    </citation>
    <scope>NUCLEOTIDE SEQUENCE [LARGE SCALE GENOMIC DNA]</scope>
    <source>
        <strain evidence="2">sbr112.9</strain>
    </source>
</reference>
<proteinExistence type="predicted"/>
<evidence type="ECO:0000313" key="2">
    <source>
        <dbReference type="Proteomes" id="UP000237271"/>
    </source>
</evidence>
<dbReference type="EMBL" id="NCKW01004081">
    <property type="protein sequence ID" value="POM75080.1"/>
    <property type="molecule type" value="Genomic_DNA"/>
</dbReference>
<protein>
    <submittedName>
        <fullName evidence="1">Uncharacterized protein</fullName>
    </submittedName>
</protein>
<comment type="caution">
    <text evidence="1">The sequence shown here is derived from an EMBL/GenBank/DDBJ whole genome shotgun (WGS) entry which is preliminary data.</text>
</comment>
<name>A0A2P4YBC0_9STRA</name>
<keyword evidence="2" id="KW-1185">Reference proteome</keyword>
<dbReference type="Proteomes" id="UP000237271">
    <property type="component" value="Unassembled WGS sequence"/>
</dbReference>
<sequence>MKTRIGRMVAEHHHFNNNDEASTDNLTMTTVPMTSLAIVPLWVTNISHSSLVRWKKQRREYVDAIITWCTITGEDADVSNVKNGDIGNVDSLLESELTMDLRESDVQDRVLELQPRSNIMFVLRVILDPHWLDANDNCNLRRGQPLVVTLPTALHDEVVIQQKLIDNSSTKNDAALYKLVKETALEQDKAFRSLTNRKQQQVVTMCL</sequence>
<organism evidence="1 2">
    <name type="scientific">Phytophthora palmivora</name>
    <dbReference type="NCBI Taxonomy" id="4796"/>
    <lineage>
        <taxon>Eukaryota</taxon>
        <taxon>Sar</taxon>
        <taxon>Stramenopiles</taxon>
        <taxon>Oomycota</taxon>
        <taxon>Peronosporomycetes</taxon>
        <taxon>Peronosporales</taxon>
        <taxon>Peronosporaceae</taxon>
        <taxon>Phytophthora</taxon>
    </lineage>
</organism>
<gene>
    <name evidence="1" type="ORF">PHPALM_7863</name>
</gene>
<dbReference type="AlphaFoldDB" id="A0A2P4YBC0"/>
<accession>A0A2P4YBC0</accession>
<evidence type="ECO:0000313" key="1">
    <source>
        <dbReference type="EMBL" id="POM75080.1"/>
    </source>
</evidence>